<gene>
    <name evidence="1" type="ORF">HPB50_004302</name>
</gene>
<reference evidence="1" key="1">
    <citation type="submission" date="2020-05" db="EMBL/GenBank/DDBJ databases">
        <title>Large-scale comparative analyses of tick genomes elucidate their genetic diversity and vector capacities.</title>
        <authorList>
            <person name="Jia N."/>
            <person name="Wang J."/>
            <person name="Shi W."/>
            <person name="Du L."/>
            <person name="Sun Y."/>
            <person name="Zhan W."/>
            <person name="Jiang J."/>
            <person name="Wang Q."/>
            <person name="Zhang B."/>
            <person name="Ji P."/>
            <person name="Sakyi L.B."/>
            <person name="Cui X."/>
            <person name="Yuan T."/>
            <person name="Jiang B."/>
            <person name="Yang W."/>
            <person name="Lam T.T.-Y."/>
            <person name="Chang Q."/>
            <person name="Ding S."/>
            <person name="Wang X."/>
            <person name="Zhu J."/>
            <person name="Ruan X."/>
            <person name="Zhao L."/>
            <person name="Wei J."/>
            <person name="Que T."/>
            <person name="Du C."/>
            <person name="Cheng J."/>
            <person name="Dai P."/>
            <person name="Han X."/>
            <person name="Huang E."/>
            <person name="Gao Y."/>
            <person name="Liu J."/>
            <person name="Shao H."/>
            <person name="Ye R."/>
            <person name="Li L."/>
            <person name="Wei W."/>
            <person name="Wang X."/>
            <person name="Wang C."/>
            <person name="Yang T."/>
            <person name="Huo Q."/>
            <person name="Li W."/>
            <person name="Guo W."/>
            <person name="Chen H."/>
            <person name="Zhou L."/>
            <person name="Ni X."/>
            <person name="Tian J."/>
            <person name="Zhou Y."/>
            <person name="Sheng Y."/>
            <person name="Liu T."/>
            <person name="Pan Y."/>
            <person name="Xia L."/>
            <person name="Li J."/>
            <person name="Zhao F."/>
            <person name="Cao W."/>
        </authorList>
    </citation>
    <scope>NUCLEOTIDE SEQUENCE</scope>
    <source>
        <strain evidence="1">Hyas-2018</strain>
    </source>
</reference>
<evidence type="ECO:0000313" key="1">
    <source>
        <dbReference type="EMBL" id="KAH6935166.1"/>
    </source>
</evidence>
<dbReference type="Proteomes" id="UP000821845">
    <property type="component" value="Chromosome 3"/>
</dbReference>
<dbReference type="EMBL" id="CM023483">
    <property type="protein sequence ID" value="KAH6935166.1"/>
    <property type="molecule type" value="Genomic_DNA"/>
</dbReference>
<proteinExistence type="predicted"/>
<organism evidence="1 2">
    <name type="scientific">Hyalomma asiaticum</name>
    <name type="common">Tick</name>
    <dbReference type="NCBI Taxonomy" id="266040"/>
    <lineage>
        <taxon>Eukaryota</taxon>
        <taxon>Metazoa</taxon>
        <taxon>Ecdysozoa</taxon>
        <taxon>Arthropoda</taxon>
        <taxon>Chelicerata</taxon>
        <taxon>Arachnida</taxon>
        <taxon>Acari</taxon>
        <taxon>Parasitiformes</taxon>
        <taxon>Ixodida</taxon>
        <taxon>Ixodoidea</taxon>
        <taxon>Ixodidae</taxon>
        <taxon>Hyalomminae</taxon>
        <taxon>Hyalomma</taxon>
    </lineage>
</organism>
<accession>A0ACB7SMH3</accession>
<protein>
    <submittedName>
        <fullName evidence="1">Uncharacterized protein</fullName>
    </submittedName>
</protein>
<name>A0ACB7SMH3_HYAAI</name>
<comment type="caution">
    <text evidence="1">The sequence shown here is derived from an EMBL/GenBank/DDBJ whole genome shotgun (WGS) entry which is preliminary data.</text>
</comment>
<keyword evidence="2" id="KW-1185">Reference proteome</keyword>
<evidence type="ECO:0000313" key="2">
    <source>
        <dbReference type="Proteomes" id="UP000821845"/>
    </source>
</evidence>
<sequence length="214" mass="24109">MWDRGYFRISVAGVAASSFLSLKLQPSDVCCLACVLIHNGEEIVDVVGLESSDEGGKTLSDYIKNEQKILEVAEKSTGCRQKNVSQVTYPKLEEALLVWLKSTVASKVPISRGLLKQKAETMALQMNVEGFMKSVRRGGVESTEIYEQHILSTQFQRETEFIEGKRRRLKKDAVPPVFPEYPAYLRPQPLKERSSENIRKRSTEQSTDKENGPP</sequence>